<dbReference type="OrthoDB" id="338622at2759"/>
<sequence length="69" mass="7928">MGSVLGHDTEAHSQEAAACYSDKLKLLIHNLDLSYRLQWVGERKRDRYIFGSMRSMRILLRGAVEYITG</sequence>
<evidence type="ECO:0000313" key="1">
    <source>
        <dbReference type="EMBL" id="PPS01525.1"/>
    </source>
</evidence>
<organism evidence="1 2">
    <name type="scientific">Gossypium barbadense</name>
    <name type="common">Sea Island cotton</name>
    <name type="synonym">Hibiscus barbadensis</name>
    <dbReference type="NCBI Taxonomy" id="3634"/>
    <lineage>
        <taxon>Eukaryota</taxon>
        <taxon>Viridiplantae</taxon>
        <taxon>Streptophyta</taxon>
        <taxon>Embryophyta</taxon>
        <taxon>Tracheophyta</taxon>
        <taxon>Spermatophyta</taxon>
        <taxon>Magnoliopsida</taxon>
        <taxon>eudicotyledons</taxon>
        <taxon>Gunneridae</taxon>
        <taxon>Pentapetalae</taxon>
        <taxon>rosids</taxon>
        <taxon>malvids</taxon>
        <taxon>Malvales</taxon>
        <taxon>Malvaceae</taxon>
        <taxon>Malvoideae</taxon>
        <taxon>Gossypium</taxon>
    </lineage>
</organism>
<dbReference type="EMBL" id="KZ665102">
    <property type="protein sequence ID" value="PPS01525.1"/>
    <property type="molecule type" value="Genomic_DNA"/>
</dbReference>
<name>A0A2P5XDV1_GOSBA</name>
<dbReference type="Proteomes" id="UP000239757">
    <property type="component" value="Unassembled WGS sequence"/>
</dbReference>
<dbReference type="AlphaFoldDB" id="A0A2P5XDV1"/>
<proteinExistence type="predicted"/>
<reference evidence="1 2" key="1">
    <citation type="submission" date="2015-01" db="EMBL/GenBank/DDBJ databases">
        <title>Genome of allotetraploid Gossypium barbadense reveals genomic plasticity and fiber elongation in cotton evolution.</title>
        <authorList>
            <person name="Chen X."/>
            <person name="Liu X."/>
            <person name="Zhao B."/>
            <person name="Zheng H."/>
            <person name="Hu Y."/>
            <person name="Lu G."/>
            <person name="Yang C."/>
            <person name="Chen J."/>
            <person name="Shan C."/>
            <person name="Zhang L."/>
            <person name="Zhou Y."/>
            <person name="Wang L."/>
            <person name="Guo W."/>
            <person name="Bai Y."/>
            <person name="Ruan J."/>
            <person name="Shangguan X."/>
            <person name="Mao Y."/>
            <person name="Jiang J."/>
            <person name="Zhu Y."/>
            <person name="Lei J."/>
            <person name="Kang H."/>
            <person name="Chen S."/>
            <person name="He X."/>
            <person name="Wang R."/>
            <person name="Wang Y."/>
            <person name="Chen J."/>
            <person name="Wang L."/>
            <person name="Yu S."/>
            <person name="Wang B."/>
            <person name="Wei J."/>
            <person name="Song S."/>
            <person name="Lu X."/>
            <person name="Gao Z."/>
            <person name="Gu W."/>
            <person name="Deng X."/>
            <person name="Ma D."/>
            <person name="Wang S."/>
            <person name="Liang W."/>
            <person name="Fang L."/>
            <person name="Cai C."/>
            <person name="Zhu X."/>
            <person name="Zhou B."/>
            <person name="Zhang Y."/>
            <person name="Chen Z."/>
            <person name="Xu S."/>
            <person name="Zhu R."/>
            <person name="Wang S."/>
            <person name="Zhang T."/>
            <person name="Zhao G."/>
        </authorList>
    </citation>
    <scope>NUCLEOTIDE SEQUENCE [LARGE SCALE GENOMIC DNA]</scope>
    <source>
        <strain evidence="2">cv. Xinhai21</strain>
        <tissue evidence="1">Leaf</tissue>
    </source>
</reference>
<evidence type="ECO:0000313" key="2">
    <source>
        <dbReference type="Proteomes" id="UP000239757"/>
    </source>
</evidence>
<gene>
    <name evidence="1" type="ORF">GOBAR_AA19147</name>
</gene>
<accession>A0A2P5XDV1</accession>
<protein>
    <submittedName>
        <fullName evidence="1">Uncharacterized protein</fullName>
    </submittedName>
</protein>